<evidence type="ECO:0008006" key="4">
    <source>
        <dbReference type="Google" id="ProtNLM"/>
    </source>
</evidence>
<comment type="caution">
    <text evidence="2">The sequence shown here is derived from an EMBL/GenBank/DDBJ whole genome shotgun (WGS) entry which is preliminary data.</text>
</comment>
<evidence type="ECO:0000256" key="1">
    <source>
        <dbReference type="SAM" id="Phobius"/>
    </source>
</evidence>
<keyword evidence="1" id="KW-0472">Membrane</keyword>
<gene>
    <name evidence="2" type="ORF">COU16_02395</name>
</gene>
<reference evidence="3" key="1">
    <citation type="submission" date="2017-09" db="EMBL/GenBank/DDBJ databases">
        <title>Depth-based differentiation of microbial function through sediment-hosted aquifers and enrichment of novel symbionts in the deep terrestrial subsurface.</title>
        <authorList>
            <person name="Probst A.J."/>
            <person name="Ladd B."/>
            <person name="Jarett J.K."/>
            <person name="Geller-Mcgrath D.E."/>
            <person name="Sieber C.M.K."/>
            <person name="Emerson J.B."/>
            <person name="Anantharaman K."/>
            <person name="Thomas B.C."/>
            <person name="Malmstrom R."/>
            <person name="Stieglmeier M."/>
            <person name="Klingl A."/>
            <person name="Woyke T."/>
            <person name="Ryan C.M."/>
            <person name="Banfield J.F."/>
        </authorList>
    </citation>
    <scope>NUCLEOTIDE SEQUENCE [LARGE SCALE GENOMIC DNA]</scope>
</reference>
<sequence>MDTFTDVLSFIVTLLTILVAIPIGVFIPLFLFPLIPGAVASLANNPNRFQPEKNPSVRNYEPSTFGFFTTLAPGQVKLIERGKRFIGGIMRFEGHSFAGEQDKKLARNTHGYWEVTKTNGDGEDTHPIPKPSWEKAKKDGVIGVLLYPVKWIWWKWKRWVYELTGYVFTGFYPFQQVRVETIDRYKKIKHADGSEEIVYIADYTDHFRVADFQFPVIIPDADTQDKIPVRMIVDTVMRCFNPYLAAYATDDWSSRSTTSIGDAVTHYTRPRKLDVVLSAESTGDVRKMGEEISQIGNRTIPEETQTPNNIVAFGFEVRQVLIPDISLANKADARRLGDVAFARVDRDAQVIRSEGTAQGIALQAKAVTEGGAAGMAVLLSERNIKTADVAGDKAIVVIGGGADPFAAATFKEIKQINDNTKGTSDGNT</sequence>
<proteinExistence type="predicted"/>
<organism evidence="2 3">
    <name type="scientific">Candidatus Kaiserbacteria bacterium CG10_big_fil_rev_8_21_14_0_10_47_16</name>
    <dbReference type="NCBI Taxonomy" id="1974608"/>
    <lineage>
        <taxon>Bacteria</taxon>
        <taxon>Candidatus Kaiseribacteriota</taxon>
    </lineage>
</organism>
<dbReference type="Proteomes" id="UP000229344">
    <property type="component" value="Unassembled WGS sequence"/>
</dbReference>
<evidence type="ECO:0000313" key="3">
    <source>
        <dbReference type="Proteomes" id="UP000229344"/>
    </source>
</evidence>
<dbReference type="EMBL" id="PFBI01000006">
    <property type="protein sequence ID" value="PIR84408.1"/>
    <property type="molecule type" value="Genomic_DNA"/>
</dbReference>
<protein>
    <recommendedName>
        <fullName evidence="4">Band 7 domain-containing protein</fullName>
    </recommendedName>
</protein>
<keyword evidence="1" id="KW-1133">Transmembrane helix</keyword>
<name>A0A2H0UDA5_9BACT</name>
<accession>A0A2H0UDA5</accession>
<evidence type="ECO:0000313" key="2">
    <source>
        <dbReference type="EMBL" id="PIR84408.1"/>
    </source>
</evidence>
<feature type="transmembrane region" description="Helical" evidence="1">
    <location>
        <begin position="7"/>
        <end position="35"/>
    </location>
</feature>
<keyword evidence="1" id="KW-0812">Transmembrane</keyword>
<dbReference type="AlphaFoldDB" id="A0A2H0UDA5"/>